<feature type="domain" description="Nucleoside phosphorylase" evidence="3">
    <location>
        <begin position="40"/>
        <end position="262"/>
    </location>
</feature>
<gene>
    <name evidence="4" type="ORF">MN116_005236</name>
</gene>
<reference evidence="4" key="2">
    <citation type="journal article" date="2023" name="Infect Dis Poverty">
        <title>Chromosome-scale genome of the human blood fluke Schistosoma mekongi and its implications for public health.</title>
        <authorList>
            <person name="Zhou M."/>
            <person name="Xu L."/>
            <person name="Xu D."/>
            <person name="Chen W."/>
            <person name="Khan J."/>
            <person name="Hu Y."/>
            <person name="Huang H."/>
            <person name="Wei H."/>
            <person name="Zhang Y."/>
            <person name="Chusongsang P."/>
            <person name="Tanasarnprasert K."/>
            <person name="Hu X."/>
            <person name="Limpanont Y."/>
            <person name="Lv Z."/>
        </authorList>
    </citation>
    <scope>NUCLEOTIDE SEQUENCE</scope>
    <source>
        <strain evidence="4">LV_2022a</strain>
    </source>
</reference>
<feature type="binding site" evidence="2">
    <location>
        <position position="203"/>
    </location>
    <ligand>
        <name>substrate</name>
    </ligand>
</feature>
<dbReference type="EMBL" id="JALJAT010000003">
    <property type="protein sequence ID" value="KAK4471845.1"/>
    <property type="molecule type" value="Genomic_DNA"/>
</dbReference>
<dbReference type="NCBIfam" id="TIGR01719">
    <property type="entry name" value="euk_UDPppase"/>
    <property type="match status" value="1"/>
</dbReference>
<dbReference type="GO" id="GO:0006218">
    <property type="term" value="P:uridine catabolic process"/>
    <property type="evidence" value="ECO:0007669"/>
    <property type="project" value="TreeGrafter"/>
</dbReference>
<evidence type="ECO:0000256" key="2">
    <source>
        <dbReference type="PIRSR" id="PIRSR610059-50"/>
    </source>
</evidence>
<dbReference type="Gene3D" id="3.40.50.1580">
    <property type="entry name" value="Nucleoside phosphorylase domain"/>
    <property type="match status" value="1"/>
</dbReference>
<dbReference type="Pfam" id="PF01048">
    <property type="entry name" value="PNP_UDP_1"/>
    <property type="match status" value="1"/>
</dbReference>
<feature type="binding site" evidence="2">
    <location>
        <position position="77"/>
    </location>
    <ligand>
        <name>phosphate</name>
        <dbReference type="ChEBI" id="CHEBI:43474"/>
    </ligand>
</feature>
<evidence type="ECO:0000313" key="5">
    <source>
        <dbReference type="Proteomes" id="UP001292079"/>
    </source>
</evidence>
<organism evidence="4 5">
    <name type="scientific">Schistosoma mekongi</name>
    <name type="common">Parasitic worm</name>
    <dbReference type="NCBI Taxonomy" id="38744"/>
    <lineage>
        <taxon>Eukaryota</taxon>
        <taxon>Metazoa</taxon>
        <taxon>Spiralia</taxon>
        <taxon>Lophotrochozoa</taxon>
        <taxon>Platyhelminthes</taxon>
        <taxon>Trematoda</taxon>
        <taxon>Digenea</taxon>
        <taxon>Strigeidida</taxon>
        <taxon>Schistosomatoidea</taxon>
        <taxon>Schistosomatidae</taxon>
        <taxon>Schistosoma</taxon>
    </lineage>
</organism>
<dbReference type="PANTHER" id="PTHR43691">
    <property type="entry name" value="URIDINE PHOSPHORYLASE"/>
    <property type="match status" value="1"/>
</dbReference>
<evidence type="ECO:0000256" key="1">
    <source>
        <dbReference type="ARBA" id="ARBA00010456"/>
    </source>
</evidence>
<reference evidence="4" key="1">
    <citation type="submission" date="2022-04" db="EMBL/GenBank/DDBJ databases">
        <authorList>
            <person name="Xu L."/>
            <person name="Lv Z."/>
        </authorList>
    </citation>
    <scope>NUCLEOTIDE SEQUENCE</scope>
    <source>
        <strain evidence="4">LV_2022a</strain>
    </source>
</reference>
<dbReference type="SUPFAM" id="SSF53167">
    <property type="entry name" value="Purine and uridine phosphorylases"/>
    <property type="match status" value="1"/>
</dbReference>
<sequence>MTTSQPILNCRLDELDVDVFHHLGFSTKSFDFKEKFGDIKFVCICGNSNRIHKFAISVAKTAGLELPLKNLAGPHARFVLYKVDHVLFADHGIGIPSTLILMHELTKLLHYAKCKNVLFIRLGTSGGLGVKPGTVVLSNSCVNTKFEPYNELCILGKTVRRPTEVDISAIHELKKLSENLSLKCSVVIGGTMSANDFYEEQARLDGAICTYNKKQKLDYLQSAYDHGIRNMEMEGTAITAHCKLVGHRAILVCVTLVNRLTTDQITLSKEEYESFELLPGILVEEYLKKYDGIIIRH</sequence>
<keyword evidence="5" id="KW-1185">Reference proteome</keyword>
<name>A0AAE1ZCT1_SCHME</name>
<dbReference type="CDD" id="cd17763">
    <property type="entry name" value="UP_hUPP-like"/>
    <property type="match status" value="1"/>
</dbReference>
<evidence type="ECO:0000259" key="3">
    <source>
        <dbReference type="Pfam" id="PF01048"/>
    </source>
</evidence>
<dbReference type="GO" id="GO:0005829">
    <property type="term" value="C:cytosol"/>
    <property type="evidence" value="ECO:0007669"/>
    <property type="project" value="TreeGrafter"/>
</dbReference>
<feature type="binding site" evidence="2">
    <location>
        <begin position="121"/>
        <end position="124"/>
    </location>
    <ligand>
        <name>phosphate</name>
        <dbReference type="ChEBI" id="CHEBI:43474"/>
    </ligand>
</feature>
<dbReference type="InterPro" id="IPR035994">
    <property type="entry name" value="Nucleoside_phosphorylase_sf"/>
</dbReference>
<protein>
    <recommendedName>
        <fullName evidence="3">Nucleoside phosphorylase domain-containing protein</fullName>
    </recommendedName>
</protein>
<comment type="similarity">
    <text evidence="1">Belongs to the PNP/UDP phosphorylase family.</text>
</comment>
<proteinExistence type="inferred from homology"/>
<comment type="caution">
    <text evidence="4">The sequence shown here is derived from an EMBL/GenBank/DDBJ whole genome shotgun (WGS) entry which is preliminary data.</text>
</comment>
<feature type="binding site" evidence="2">
    <location>
        <position position="201"/>
    </location>
    <ligand>
        <name>substrate</name>
    </ligand>
</feature>
<dbReference type="PANTHER" id="PTHR43691:SF11">
    <property type="entry name" value="FI09636P-RELATED"/>
    <property type="match status" value="1"/>
</dbReference>
<evidence type="ECO:0000313" key="4">
    <source>
        <dbReference type="EMBL" id="KAK4471845.1"/>
    </source>
</evidence>
<accession>A0AAE1ZCT1</accession>
<dbReference type="AlphaFoldDB" id="A0AAE1ZCT1"/>
<dbReference type="InterPro" id="IPR000845">
    <property type="entry name" value="Nucleoside_phosphorylase_d"/>
</dbReference>
<dbReference type="Proteomes" id="UP001292079">
    <property type="component" value="Unassembled WGS sequence"/>
</dbReference>
<dbReference type="GO" id="GO:0009166">
    <property type="term" value="P:nucleotide catabolic process"/>
    <property type="evidence" value="ECO:0007669"/>
    <property type="project" value="InterPro"/>
</dbReference>
<dbReference type="GO" id="GO:0004850">
    <property type="term" value="F:uridine phosphorylase activity"/>
    <property type="evidence" value="ECO:0007669"/>
    <property type="project" value="InterPro"/>
</dbReference>
<dbReference type="InterPro" id="IPR010059">
    <property type="entry name" value="Uridine_phosphorylase_euk"/>
</dbReference>